<dbReference type="PANTHER" id="PTHR24273:SF32">
    <property type="entry name" value="HYALIN"/>
    <property type="match status" value="1"/>
</dbReference>
<dbReference type="Pfam" id="PF02494">
    <property type="entry name" value="HYR"/>
    <property type="match status" value="3"/>
</dbReference>
<dbReference type="InterPro" id="IPR003410">
    <property type="entry name" value="HYR_dom"/>
</dbReference>
<evidence type="ECO:0000313" key="3">
    <source>
        <dbReference type="EMBL" id="GMU09491.1"/>
    </source>
</evidence>
<evidence type="ECO:0000313" key="4">
    <source>
        <dbReference type="Proteomes" id="UP001342631"/>
    </source>
</evidence>
<dbReference type="SUPFAM" id="SSF63825">
    <property type="entry name" value="YWTD domain"/>
    <property type="match status" value="1"/>
</dbReference>
<reference evidence="3 4" key="1">
    <citation type="journal article" date="2024" name="Arch. Microbiol.">
        <title>Corallococcus caeni sp. nov., a novel myxobacterium isolated from activated sludge.</title>
        <authorList>
            <person name="Tomita S."/>
            <person name="Nakai R."/>
            <person name="Kuroda K."/>
            <person name="Kurashita H."/>
            <person name="Hatamoto M."/>
            <person name="Yamaguchi T."/>
            <person name="Narihiro T."/>
        </authorList>
    </citation>
    <scope>NUCLEOTIDE SEQUENCE [LARGE SCALE GENOMIC DNA]</scope>
    <source>
        <strain evidence="3 4">NO1</strain>
    </source>
</reference>
<keyword evidence="4" id="KW-1185">Reference proteome</keyword>
<feature type="domain" description="HYR" evidence="2">
    <location>
        <begin position="731"/>
        <end position="809"/>
    </location>
</feature>
<feature type="domain" description="HYR" evidence="2">
    <location>
        <begin position="567"/>
        <end position="649"/>
    </location>
</feature>
<evidence type="ECO:0000256" key="1">
    <source>
        <dbReference type="ARBA" id="ARBA00022737"/>
    </source>
</evidence>
<dbReference type="PROSITE" id="PS50825">
    <property type="entry name" value="HYR"/>
    <property type="match status" value="3"/>
</dbReference>
<gene>
    <name evidence="3" type="ORF">ASNO1_57450</name>
</gene>
<keyword evidence="1" id="KW-0677">Repeat</keyword>
<evidence type="ECO:0000259" key="2">
    <source>
        <dbReference type="PROSITE" id="PS50825"/>
    </source>
</evidence>
<proteinExistence type="predicted"/>
<accession>A0ABQ6QZT1</accession>
<organism evidence="3 4">
    <name type="scientific">Corallococcus caeni</name>
    <dbReference type="NCBI Taxonomy" id="3082388"/>
    <lineage>
        <taxon>Bacteria</taxon>
        <taxon>Pseudomonadati</taxon>
        <taxon>Myxococcota</taxon>
        <taxon>Myxococcia</taxon>
        <taxon>Myxococcales</taxon>
        <taxon>Cystobacterineae</taxon>
        <taxon>Myxococcaceae</taxon>
        <taxon>Corallococcus</taxon>
    </lineage>
</organism>
<dbReference type="PANTHER" id="PTHR24273">
    <property type="entry name" value="FI04643P-RELATED"/>
    <property type="match status" value="1"/>
</dbReference>
<dbReference type="Proteomes" id="UP001342631">
    <property type="component" value="Unassembled WGS sequence"/>
</dbReference>
<name>A0ABQ6QZT1_9BACT</name>
<protein>
    <recommendedName>
        <fullName evidence="2">HYR domain-containing protein</fullName>
    </recommendedName>
</protein>
<sequence length="854" mass="90097">MAGRRAWEAGMGTVSGRAWLSALSLVVGAVPAFAQGEPVTPDPMSVRRLVDVTSEPHFEPDFNRPTLPATAELNGRLYFLATARAAGTGYPFEELWVTDGTPAGTRSVQAELLPPDTRIDPGSLRATPHRLFFTATSPGMGRELWTSDGTREGTHVTRELNPGRFDGVGYQAPVFVAGDFVLFTPAGMGETEFDLWRSDGTEAGTVPVKDIDPGLSSASAGSFVRAGDTIFFTARSPQGLELWRTDGTEAGTRLVRDLRPGLGDSTPLQLTAVGSTLYFTAEDGQRARSLFKSDGTEAGTVLVMEFLTTSTGPSLHHFTALGNKLLFIISGTSQGIELWRTDGTLAGTLPVTTLPRTMLDGPPGVTLVPVGNRVYVMGRGGASGDSLWVTDGTSANTVRIPRPTESGLESVRGFTPFEGGLAYIVTTALGASELWHTDGSYAGTSRLTRLPAGNPSALPTGLVSLQGALLTTAGDPWTPRALWRMERDDAPPTFVCPVARDVASNRPEGTLVRNLTPALVGNPSQVSVRTTHPDSSLLRLHQPTLVTSQAEDATGRLAYCSTTMTSRDLTGPAINGCPTELTLGTRSPQGLTFYYPTPNIQDETSPDVLVTYSPENGSVLPLGTTRVTMTAKDSAGNVSTCAFPVTIRDGQAPTRACKVSEVRVEAEGPQGAHAYWPDPTPTDSISSQVSVKSSHASGDLFPLGLTRVEVISTDESGNSTPCEIQVRVRDSRPPLLTCPQDQTLTTAVMTGTRAEYPLATAEDAVSAADISYSPVVGTPLAPGLHSVQVTAIDAAGNASLCNFHLTVAYDPTSDMRQGLGCSVGSGPSSGVGWVALLALAWTLSRRLKDGRPRG</sequence>
<dbReference type="EMBL" id="BTTX01000006">
    <property type="protein sequence ID" value="GMU09491.1"/>
    <property type="molecule type" value="Genomic_DNA"/>
</dbReference>
<comment type="caution">
    <text evidence="3">The sequence shown here is derived from an EMBL/GenBank/DDBJ whole genome shotgun (WGS) entry which is preliminary data.</text>
</comment>
<feature type="domain" description="HYR" evidence="2">
    <location>
        <begin position="650"/>
        <end position="730"/>
    </location>
</feature>